<evidence type="ECO:0000313" key="3">
    <source>
        <dbReference type="Proteomes" id="UP000260925"/>
    </source>
</evidence>
<gene>
    <name evidence="2" type="ORF">DCL06_06235</name>
</gene>
<protein>
    <submittedName>
        <fullName evidence="2">Uncharacterized protein</fullName>
    </submittedName>
</protein>
<sequence>MPDHSHIPFHRTTGTDPDGNPYAAAPGVITIWPHTRSIRDAEYRVTRTRWGALTRAWYNTRRGAITSQAIRITLTETTDDQENNQEDDQ</sequence>
<proteinExistence type="predicted"/>
<evidence type="ECO:0000313" key="2">
    <source>
        <dbReference type="EMBL" id="HAF72528.1"/>
    </source>
</evidence>
<dbReference type="AlphaFoldDB" id="A0A3B9QUA7"/>
<organism evidence="2 3">
    <name type="scientific">Corynebacterium variabile</name>
    <dbReference type="NCBI Taxonomy" id="1727"/>
    <lineage>
        <taxon>Bacteria</taxon>
        <taxon>Bacillati</taxon>
        <taxon>Actinomycetota</taxon>
        <taxon>Actinomycetes</taxon>
        <taxon>Mycobacteriales</taxon>
        <taxon>Corynebacteriaceae</taxon>
        <taxon>Corynebacterium</taxon>
    </lineage>
</organism>
<evidence type="ECO:0000256" key="1">
    <source>
        <dbReference type="SAM" id="MobiDB-lite"/>
    </source>
</evidence>
<feature type="region of interest" description="Disordered" evidence="1">
    <location>
        <begin position="1"/>
        <end position="22"/>
    </location>
</feature>
<reference evidence="2 3" key="1">
    <citation type="journal article" date="2018" name="Nat. Biotechnol.">
        <title>A standardized bacterial taxonomy based on genome phylogeny substantially revises the tree of life.</title>
        <authorList>
            <person name="Parks D.H."/>
            <person name="Chuvochina M."/>
            <person name="Waite D.W."/>
            <person name="Rinke C."/>
            <person name="Skarshewski A."/>
            <person name="Chaumeil P.A."/>
            <person name="Hugenholtz P."/>
        </authorList>
    </citation>
    <scope>NUCLEOTIDE SEQUENCE [LARGE SCALE GENOMIC DNA]</scope>
    <source>
        <strain evidence="2">UBA9851</strain>
    </source>
</reference>
<accession>A0A3B9QUA7</accession>
<dbReference type="Proteomes" id="UP000260925">
    <property type="component" value="Unassembled WGS sequence"/>
</dbReference>
<name>A0A3B9QUA7_9CORY</name>
<dbReference type="EMBL" id="DMDD01000139">
    <property type="protein sequence ID" value="HAF72528.1"/>
    <property type="molecule type" value="Genomic_DNA"/>
</dbReference>
<comment type="caution">
    <text evidence="2">The sequence shown here is derived from an EMBL/GenBank/DDBJ whole genome shotgun (WGS) entry which is preliminary data.</text>
</comment>